<evidence type="ECO:0000313" key="2">
    <source>
        <dbReference type="EMBL" id="BCU70124.1"/>
    </source>
</evidence>
<evidence type="ECO:0000259" key="1">
    <source>
        <dbReference type="Pfam" id="PF22230"/>
    </source>
</evidence>
<name>A0A8D5ZHY5_9CREN</name>
<keyword evidence="3" id="KW-1185">Reference proteome</keyword>
<sequence>MDCLVYIAGDVMSYSTIDYVYQGRVKRSFFSAHAIARLTNQGKVVALLPDSLLYYKDDISQYKEMLTKGYRNMILSRLNEVNVDFETRKDVEEFVNSLDIRVIPNVGVGSPYQIDDDAHLIREQGPDNRPRYKRHQYKSERSPVFIYNVVYSVFKDLADNGCEKFTVDLTHGTNVLIAITLIAGSLFDSTFLMAPVIGSPGSAVTVVDVTDIVRAFKDSYGVYLSIKWVDERYFRDYREKLLKINVKNYQKERDVLKSLRGLDPSIVMELLRNLRLGFSVNALKDMEDVTANFLTIKGDVDKLKEFYESWYDHLSLENEGNILLSNFYSTLTVQDLIVKGDDIERLKGILDIYIRAQYYDNALSLGRELAVAICLDKHGGGVFESNGKGHGGQEKAPTPYDQCNEVINSLVGKEKGIIDSRFVQYRNILMHGGLSVDLKTQIKDKKVVNKNPEKTDNIIRYVSEGLKKDLAKIEEILSKENV</sequence>
<proteinExistence type="predicted"/>
<dbReference type="Gene3D" id="3.40.50.10640">
    <property type="entry name" value="SSO1389-like"/>
    <property type="match status" value="1"/>
</dbReference>
<dbReference type="RefSeq" id="WP_221286528.1">
    <property type="nucleotide sequence ID" value="NZ_AP024597.1"/>
</dbReference>
<dbReference type="InterPro" id="IPR053857">
    <property type="entry name" value="Csx1_CARF"/>
</dbReference>
<feature type="domain" description="CRISPR system endoribonuclease Csx1 CARF" evidence="1">
    <location>
        <begin position="9"/>
        <end position="181"/>
    </location>
</feature>
<protein>
    <recommendedName>
        <fullName evidence="1">CRISPR system endoribonuclease Csx1 CARF domain-containing protein</fullName>
    </recommendedName>
</protein>
<gene>
    <name evidence="2" type="ORF">KN1_14210</name>
</gene>
<dbReference type="AlphaFoldDB" id="A0A8D5ZHY5"/>
<organism evidence="2 3">
    <name type="scientific">Stygiolobus caldivivus</name>
    <dbReference type="NCBI Taxonomy" id="2824673"/>
    <lineage>
        <taxon>Archaea</taxon>
        <taxon>Thermoproteota</taxon>
        <taxon>Thermoprotei</taxon>
        <taxon>Sulfolobales</taxon>
        <taxon>Sulfolobaceae</taxon>
        <taxon>Stygiolobus</taxon>
    </lineage>
</organism>
<evidence type="ECO:0000313" key="3">
    <source>
        <dbReference type="Proteomes" id="UP000825123"/>
    </source>
</evidence>
<dbReference type="Pfam" id="PF22230">
    <property type="entry name" value="Csx1_CARF"/>
    <property type="match status" value="1"/>
</dbReference>
<accession>A0A8D5ZHY5</accession>
<dbReference type="GeneID" id="66163138"/>
<reference evidence="2 3" key="1">
    <citation type="submission" date="2021-04" db="EMBL/GenBank/DDBJ databases">
        <title>Complete genome sequence of Stygiolobus sp. KN-1.</title>
        <authorList>
            <person name="Nakamura K."/>
            <person name="Sakai H."/>
            <person name="Kurosawa N."/>
        </authorList>
    </citation>
    <scope>NUCLEOTIDE SEQUENCE [LARGE SCALE GENOMIC DNA]</scope>
    <source>
        <strain evidence="2 3">KN-1</strain>
    </source>
</reference>
<dbReference type="SUPFAM" id="SSF160980">
    <property type="entry name" value="SSO1389-like"/>
    <property type="match status" value="1"/>
</dbReference>
<dbReference type="EMBL" id="AP024597">
    <property type="protein sequence ID" value="BCU70124.1"/>
    <property type="molecule type" value="Genomic_DNA"/>
</dbReference>
<dbReference type="KEGG" id="csty:KN1_14210"/>
<dbReference type="Proteomes" id="UP000825123">
    <property type="component" value="Chromosome"/>
</dbReference>